<dbReference type="GO" id="GO:0007165">
    <property type="term" value="P:signal transduction"/>
    <property type="evidence" value="ECO:0007669"/>
    <property type="project" value="UniProtKB-KW"/>
</dbReference>
<feature type="domain" description="T-SNARE coiled-coil homology" evidence="9">
    <location>
        <begin position="471"/>
        <end position="533"/>
    </location>
</feature>
<evidence type="ECO:0000256" key="6">
    <source>
        <dbReference type="SAM" id="Coils"/>
    </source>
</evidence>
<dbReference type="PRINTS" id="PR00260">
    <property type="entry name" value="CHEMTRNSDUCR"/>
</dbReference>
<evidence type="ECO:0000259" key="8">
    <source>
        <dbReference type="PROSITE" id="PS50112"/>
    </source>
</evidence>
<keyword evidence="3 5" id="KW-0807">Transducer</keyword>
<evidence type="ECO:0000313" key="10">
    <source>
        <dbReference type="EMBL" id="CAI3972167.1"/>
    </source>
</evidence>
<dbReference type="PROSITE" id="PS50192">
    <property type="entry name" value="T_SNARE"/>
    <property type="match status" value="1"/>
</dbReference>
<dbReference type="CDD" id="cd00130">
    <property type="entry name" value="PAS"/>
    <property type="match status" value="1"/>
</dbReference>
<dbReference type="PROSITE" id="PS50111">
    <property type="entry name" value="CHEMOTAXIS_TRANSDUC_2"/>
    <property type="match status" value="1"/>
</dbReference>
<sequence>MARPTITPTGHERTFHEDEIIVSKTDLKGIITYANLVFQRVSGFTEQELLGKPHNIIRHPDMPRCVFKLLWDTIAQGNEIFAYVVNLSKNGDHYWVFAHVTPSFDNQGNITGYHSSRRVPEKAAVDQVVPIYKMLLEKEASYANWRDGMQAATETLLEHLDQATLTREAPAQEAATTAANNRLQQEHEHQQQWLQKAASVCDQAARGNLEVRLLDLDVPADSDLGRILNGINSLLDYTDAFVREAKAVLDYAAQEKFYRRVALRGMTGTFRQAAELINAASEEMQQKSEKIENAQTQRLAMADSFEATVKKVTDSVASTAEQLQQTSTALSETARLTSEQSNAAMDMSAQSVENVRHVAQSTDELQNSVSTIDLRVQESTEIVRRAVSEVDQATEIMAELDKSSTNIDAVVETIAEITKQTQLLSLNAAIEAARAGEAGRGFSIVAAEVRKLAERTREATKQVQNDISLIQSSTANAVSSISQFRNTVGEINGTSDSIAGLVSEQREATANIHANVTEVTLRSESVNDSIQQASTAANETTDATAQLLESSGELSAQAKMLSEGVEEMLQAIRSQE</sequence>
<dbReference type="NCBIfam" id="TIGR00229">
    <property type="entry name" value="sensory_box"/>
    <property type="match status" value="1"/>
</dbReference>
<dbReference type="OrthoDB" id="447251at2759"/>
<keyword evidence="6" id="KW-0175">Coiled coil</keyword>
<dbReference type="PANTHER" id="PTHR32089:SF112">
    <property type="entry name" value="LYSOZYME-LIKE PROTEIN-RELATED"/>
    <property type="match status" value="1"/>
</dbReference>
<dbReference type="SUPFAM" id="SSF58104">
    <property type="entry name" value="Methyl-accepting chemotaxis protein (MCP) signaling domain"/>
    <property type="match status" value="1"/>
</dbReference>
<keyword evidence="2" id="KW-0472">Membrane</keyword>
<evidence type="ECO:0000259" key="9">
    <source>
        <dbReference type="PROSITE" id="PS50192"/>
    </source>
</evidence>
<dbReference type="InterPro" id="IPR000014">
    <property type="entry name" value="PAS"/>
</dbReference>
<keyword evidence="2" id="KW-0997">Cell inner membrane</keyword>
<evidence type="ECO:0000256" key="5">
    <source>
        <dbReference type="PROSITE-ProRule" id="PRU00284"/>
    </source>
</evidence>
<evidence type="ECO:0000313" key="12">
    <source>
        <dbReference type="EMBL" id="CAL4759479.1"/>
    </source>
</evidence>
<dbReference type="PROSITE" id="PS50112">
    <property type="entry name" value="PAS"/>
    <property type="match status" value="1"/>
</dbReference>
<name>A0A9P1BEZ7_9DINO</name>
<dbReference type="EMBL" id="CAMXCT030000001">
    <property type="protein sequence ID" value="CAL4759479.1"/>
    <property type="molecule type" value="Genomic_DNA"/>
</dbReference>
<dbReference type="GO" id="GO:0004888">
    <property type="term" value="F:transmembrane signaling receptor activity"/>
    <property type="evidence" value="ECO:0007669"/>
    <property type="project" value="InterPro"/>
</dbReference>
<dbReference type="SUPFAM" id="SSF55785">
    <property type="entry name" value="PYP-like sensor domain (PAS domain)"/>
    <property type="match status" value="1"/>
</dbReference>
<keyword evidence="13" id="KW-1185">Reference proteome</keyword>
<evidence type="ECO:0000256" key="1">
    <source>
        <dbReference type="ARBA" id="ARBA00004429"/>
    </source>
</evidence>
<reference evidence="11" key="2">
    <citation type="submission" date="2024-04" db="EMBL/GenBank/DDBJ databases">
        <authorList>
            <person name="Chen Y."/>
            <person name="Shah S."/>
            <person name="Dougan E. K."/>
            <person name="Thang M."/>
            <person name="Chan C."/>
        </authorList>
    </citation>
    <scope>NUCLEOTIDE SEQUENCE [LARGE SCALE GENOMIC DNA]</scope>
</reference>
<dbReference type="GO" id="GO:0005886">
    <property type="term" value="C:plasma membrane"/>
    <property type="evidence" value="ECO:0007669"/>
    <property type="project" value="UniProtKB-SubCell"/>
</dbReference>
<dbReference type="InterPro" id="IPR004090">
    <property type="entry name" value="Chemotax_Me-accpt_rcpt"/>
</dbReference>
<keyword evidence="2" id="KW-1003">Cell membrane</keyword>
<dbReference type="EMBL" id="CAMXCT010000001">
    <property type="protein sequence ID" value="CAI3972167.1"/>
    <property type="molecule type" value="Genomic_DNA"/>
</dbReference>
<evidence type="ECO:0000256" key="3">
    <source>
        <dbReference type="ARBA" id="ARBA00023224"/>
    </source>
</evidence>
<gene>
    <name evidence="10" type="ORF">C1SCF055_LOCUS757</name>
</gene>
<comment type="subcellular location">
    <subcellularLocation>
        <location evidence="1">Cell inner membrane</location>
        <topology evidence="1">Multi-pass membrane protein</topology>
    </subcellularLocation>
</comment>
<dbReference type="Gene3D" id="1.10.287.950">
    <property type="entry name" value="Methyl-accepting chemotaxis protein"/>
    <property type="match status" value="1"/>
</dbReference>
<comment type="similarity">
    <text evidence="4">Belongs to the methyl-accepting chemotaxis (MCP) protein family.</text>
</comment>
<feature type="domain" description="Methyl-accepting transducer" evidence="7">
    <location>
        <begin position="273"/>
        <end position="548"/>
    </location>
</feature>
<evidence type="ECO:0000256" key="4">
    <source>
        <dbReference type="ARBA" id="ARBA00029447"/>
    </source>
</evidence>
<dbReference type="InterPro" id="IPR004089">
    <property type="entry name" value="MCPsignal_dom"/>
</dbReference>
<dbReference type="Pfam" id="PF00015">
    <property type="entry name" value="MCPsignal"/>
    <property type="match status" value="1"/>
</dbReference>
<dbReference type="EMBL" id="CAMXCT020000001">
    <property type="protein sequence ID" value="CAL1125542.1"/>
    <property type="molecule type" value="Genomic_DNA"/>
</dbReference>
<comment type="caution">
    <text evidence="10">The sequence shown here is derived from an EMBL/GenBank/DDBJ whole genome shotgun (WGS) entry which is preliminary data.</text>
</comment>
<accession>A0A9P1BEZ7</accession>
<dbReference type="Pfam" id="PF08447">
    <property type="entry name" value="PAS_3"/>
    <property type="match status" value="1"/>
</dbReference>
<organism evidence="10">
    <name type="scientific">Cladocopium goreaui</name>
    <dbReference type="NCBI Taxonomy" id="2562237"/>
    <lineage>
        <taxon>Eukaryota</taxon>
        <taxon>Sar</taxon>
        <taxon>Alveolata</taxon>
        <taxon>Dinophyceae</taxon>
        <taxon>Suessiales</taxon>
        <taxon>Symbiodiniaceae</taxon>
        <taxon>Cladocopium</taxon>
    </lineage>
</organism>
<dbReference type="InterPro" id="IPR035965">
    <property type="entry name" value="PAS-like_dom_sf"/>
</dbReference>
<evidence type="ECO:0000313" key="11">
    <source>
        <dbReference type="EMBL" id="CAL1125542.1"/>
    </source>
</evidence>
<proteinExistence type="inferred from homology"/>
<evidence type="ECO:0000313" key="13">
    <source>
        <dbReference type="Proteomes" id="UP001152797"/>
    </source>
</evidence>
<dbReference type="SMART" id="SM00283">
    <property type="entry name" value="MA"/>
    <property type="match status" value="1"/>
</dbReference>
<dbReference type="AlphaFoldDB" id="A0A9P1BEZ7"/>
<evidence type="ECO:0000256" key="2">
    <source>
        <dbReference type="ARBA" id="ARBA00022519"/>
    </source>
</evidence>
<dbReference type="InterPro" id="IPR000727">
    <property type="entry name" value="T_SNARE_dom"/>
</dbReference>
<reference evidence="10" key="1">
    <citation type="submission" date="2022-10" db="EMBL/GenBank/DDBJ databases">
        <authorList>
            <person name="Chen Y."/>
            <person name="Dougan E. K."/>
            <person name="Chan C."/>
            <person name="Rhodes N."/>
            <person name="Thang M."/>
        </authorList>
    </citation>
    <scope>NUCLEOTIDE SEQUENCE</scope>
</reference>
<dbReference type="GO" id="GO:0006935">
    <property type="term" value="P:chemotaxis"/>
    <property type="evidence" value="ECO:0007669"/>
    <property type="project" value="InterPro"/>
</dbReference>
<feature type="coiled-coil region" evidence="6">
    <location>
        <begin position="270"/>
        <end position="297"/>
    </location>
</feature>
<feature type="domain" description="PAS" evidence="8">
    <location>
        <begin position="26"/>
        <end position="77"/>
    </location>
</feature>
<dbReference type="InterPro" id="IPR013655">
    <property type="entry name" value="PAS_fold_3"/>
</dbReference>
<dbReference type="Proteomes" id="UP001152797">
    <property type="component" value="Unassembled WGS sequence"/>
</dbReference>
<dbReference type="Gene3D" id="1.20.120.1530">
    <property type="match status" value="1"/>
</dbReference>
<dbReference type="Gene3D" id="3.30.450.20">
    <property type="entry name" value="PAS domain"/>
    <property type="match status" value="1"/>
</dbReference>
<dbReference type="PANTHER" id="PTHR32089">
    <property type="entry name" value="METHYL-ACCEPTING CHEMOTAXIS PROTEIN MCPB"/>
    <property type="match status" value="1"/>
</dbReference>
<protein>
    <submittedName>
        <fullName evidence="12">Methyl-accepting chemotaxis protein Amb0994 (Putative torque-sensing protein Amb0994)</fullName>
    </submittedName>
</protein>
<evidence type="ECO:0000259" key="7">
    <source>
        <dbReference type="PROSITE" id="PS50111"/>
    </source>
</evidence>